<dbReference type="RefSeq" id="XP_028476674.1">
    <property type="nucleotide sequence ID" value="XM_028622781.1"/>
</dbReference>
<organism evidence="2 3">
    <name type="scientific">Apiotrichum porosum</name>
    <dbReference type="NCBI Taxonomy" id="105984"/>
    <lineage>
        <taxon>Eukaryota</taxon>
        <taxon>Fungi</taxon>
        <taxon>Dikarya</taxon>
        <taxon>Basidiomycota</taxon>
        <taxon>Agaricomycotina</taxon>
        <taxon>Tremellomycetes</taxon>
        <taxon>Trichosporonales</taxon>
        <taxon>Trichosporonaceae</taxon>
        <taxon>Apiotrichum</taxon>
    </lineage>
</organism>
<feature type="compositionally biased region" description="Low complexity" evidence="1">
    <location>
        <begin position="246"/>
        <end position="255"/>
    </location>
</feature>
<accession>A0A427XUD5</accession>
<evidence type="ECO:0000256" key="1">
    <source>
        <dbReference type="SAM" id="MobiDB-lite"/>
    </source>
</evidence>
<dbReference type="Proteomes" id="UP000279236">
    <property type="component" value="Unassembled WGS sequence"/>
</dbReference>
<evidence type="ECO:0000313" key="3">
    <source>
        <dbReference type="Proteomes" id="UP000279236"/>
    </source>
</evidence>
<comment type="caution">
    <text evidence="2">The sequence shown here is derived from an EMBL/GenBank/DDBJ whole genome shotgun (WGS) entry which is preliminary data.</text>
</comment>
<dbReference type="GeneID" id="39591955"/>
<protein>
    <recommendedName>
        <fullName evidence="4">BZIP domain-containing protein</fullName>
    </recommendedName>
</protein>
<gene>
    <name evidence="2" type="ORF">EHS24_007412</name>
</gene>
<feature type="compositionally biased region" description="Polar residues" evidence="1">
    <location>
        <begin position="257"/>
        <end position="272"/>
    </location>
</feature>
<proteinExistence type="predicted"/>
<keyword evidence="3" id="KW-1185">Reference proteome</keyword>
<evidence type="ECO:0008006" key="4">
    <source>
        <dbReference type="Google" id="ProtNLM"/>
    </source>
</evidence>
<name>A0A427XUD5_9TREE</name>
<sequence>MPQLLGAADSFNSSSATVRAGGDDNNRRFARAAPSTTTGAQLGPAASIGRELDAIIGGRAGVLQSETAVGDENLLNRYLREFANANGNASFTGTASTSTTMSTSAPLARQVSEFNPLQFLNDPDTSGGTFFSDLALGAGALGPASVNPATFAYQKSGAQDNTALYRPSSAMSNHSRLSLSSTDVDTDGFYTTDMDTDVDGDAGDADHVSPNPLAGIRGLNLGPSGTATISPSADALGSARPHHARGSGAATSAAAQLPQSPLNAIGSSSSRALGQKRSVRGVTSREEEEARRIERIEHRRSINRKSAQKHRLRRKEELVDLSQQVAERDERIRFLERELAVAHARINQMATFLQSFKKDGSK</sequence>
<reference evidence="2 3" key="1">
    <citation type="submission" date="2018-11" db="EMBL/GenBank/DDBJ databases">
        <title>Genome sequence of Apiotrichum porosum DSM 27194.</title>
        <authorList>
            <person name="Aliyu H."/>
            <person name="Gorte O."/>
            <person name="Ochsenreither K."/>
        </authorList>
    </citation>
    <scope>NUCLEOTIDE SEQUENCE [LARGE SCALE GENOMIC DNA]</scope>
    <source>
        <strain evidence="2 3">DSM 27194</strain>
    </source>
</reference>
<feature type="region of interest" description="Disordered" evidence="1">
    <location>
        <begin position="195"/>
        <end position="290"/>
    </location>
</feature>
<dbReference type="EMBL" id="RSCE01000005">
    <property type="protein sequence ID" value="RSH82442.1"/>
    <property type="molecule type" value="Genomic_DNA"/>
</dbReference>
<evidence type="ECO:0000313" key="2">
    <source>
        <dbReference type="EMBL" id="RSH82442.1"/>
    </source>
</evidence>
<dbReference type="OrthoDB" id="2574524at2759"/>
<dbReference type="AlphaFoldDB" id="A0A427XUD5"/>
<dbReference type="CDD" id="cd14686">
    <property type="entry name" value="bZIP"/>
    <property type="match status" value="1"/>
</dbReference>